<evidence type="ECO:0000256" key="1">
    <source>
        <dbReference type="ARBA" id="ARBA00004123"/>
    </source>
</evidence>
<dbReference type="GO" id="GO:0008270">
    <property type="term" value="F:zinc ion binding"/>
    <property type="evidence" value="ECO:0007669"/>
    <property type="project" value="TreeGrafter"/>
</dbReference>
<evidence type="ECO:0000256" key="4">
    <source>
        <dbReference type="ARBA" id="ARBA00022801"/>
    </source>
</evidence>
<name>A0A017S4R7_ASPRC</name>
<evidence type="ECO:0000256" key="5">
    <source>
        <dbReference type="ARBA" id="ARBA00022833"/>
    </source>
</evidence>
<dbReference type="SMART" id="SM01168">
    <property type="entry name" value="DUF1907"/>
    <property type="match status" value="1"/>
</dbReference>
<dbReference type="PANTHER" id="PTHR13204">
    <property type="entry name" value="PTD012 PROTEIN"/>
    <property type="match status" value="1"/>
</dbReference>
<proteinExistence type="predicted"/>
<comment type="subcellular location">
    <subcellularLocation>
        <location evidence="1">Nucleus</location>
    </subcellularLocation>
</comment>
<dbReference type="SUPFAM" id="SSF117856">
    <property type="entry name" value="AF0104/ALDC/Ptd012-like"/>
    <property type="match status" value="1"/>
</dbReference>
<accession>A0A017S4R7</accession>
<feature type="domain" description="DUF1907" evidence="7">
    <location>
        <begin position="16"/>
        <end position="255"/>
    </location>
</feature>
<evidence type="ECO:0000259" key="7">
    <source>
        <dbReference type="SMART" id="SM01168"/>
    </source>
</evidence>
<gene>
    <name evidence="8" type="ORF">EURHEDRAFT_518530</name>
</gene>
<comment type="subunit">
    <text evidence="2">Monomer.</text>
</comment>
<dbReference type="GO" id="GO:0005634">
    <property type="term" value="C:nucleus"/>
    <property type="evidence" value="ECO:0007669"/>
    <property type="project" value="UniProtKB-SubCell"/>
</dbReference>
<evidence type="ECO:0000256" key="2">
    <source>
        <dbReference type="ARBA" id="ARBA00011245"/>
    </source>
</evidence>
<dbReference type="Proteomes" id="UP000019804">
    <property type="component" value="Unassembled WGS sequence"/>
</dbReference>
<dbReference type="OrthoDB" id="5119241at2759"/>
<dbReference type="AlphaFoldDB" id="A0A017S4R7"/>
<reference evidence="9" key="1">
    <citation type="journal article" date="2014" name="Nat. Commun.">
        <title>Genomic adaptations of the halophilic Dead Sea filamentous fungus Eurotium rubrum.</title>
        <authorList>
            <person name="Kis-Papo T."/>
            <person name="Weig A.R."/>
            <person name="Riley R."/>
            <person name="Persoh D."/>
            <person name="Salamov A."/>
            <person name="Sun H."/>
            <person name="Lipzen A."/>
            <person name="Wasser S.P."/>
            <person name="Rambold G."/>
            <person name="Grigoriev I.V."/>
            <person name="Nevo E."/>
        </authorList>
    </citation>
    <scope>NUCLEOTIDE SEQUENCE [LARGE SCALE GENOMIC DNA]</scope>
    <source>
        <strain evidence="9">CBS 135680</strain>
    </source>
</reference>
<keyword evidence="3" id="KW-0479">Metal-binding</keyword>
<keyword evidence="4" id="KW-0378">Hydrolase</keyword>
<dbReference type="GO" id="GO:0016788">
    <property type="term" value="F:hydrolase activity, acting on ester bonds"/>
    <property type="evidence" value="ECO:0007669"/>
    <property type="project" value="TreeGrafter"/>
</dbReference>
<dbReference type="PANTHER" id="PTHR13204:SF1">
    <property type="entry name" value="ESTER HYDROLASE C11ORF54"/>
    <property type="match status" value="1"/>
</dbReference>
<evidence type="ECO:0000256" key="3">
    <source>
        <dbReference type="ARBA" id="ARBA00022723"/>
    </source>
</evidence>
<evidence type="ECO:0000313" key="8">
    <source>
        <dbReference type="EMBL" id="EYE91170.1"/>
    </source>
</evidence>
<keyword evidence="6" id="KW-0539">Nucleus</keyword>
<evidence type="ECO:0000256" key="6">
    <source>
        <dbReference type="ARBA" id="ARBA00023242"/>
    </source>
</evidence>
<keyword evidence="5" id="KW-0862">Zinc</keyword>
<protein>
    <recommendedName>
        <fullName evidence="7">DUF1907 domain-containing protein</fullName>
    </recommendedName>
</protein>
<sequence>MEITRHQLSLHELAEVLESALPKNYVTSSTTVVDCPNLPQSPFSLACEGLSGCQVIADIGVQPSLFPQPRLDEQYSLIVCVRLMGLDPEQGAVVGAGAGPIHVHGTNSEIAPNLSWQGGFGNVDNLTRAARLVTTLAGSRTRICCPYSDSTECLLMMSLYGSMGLPGPVLKVTARGQRGESNSFTEFMRSALQDIYAQTQFHVMPSLPHSDELPFKSQAALDGSLSYYDISAPMVCLLVFHSADPNQLGVRMEHTQFQQG</sequence>
<evidence type="ECO:0000313" key="9">
    <source>
        <dbReference type="Proteomes" id="UP000019804"/>
    </source>
</evidence>
<dbReference type="HOGENOM" id="CLU_055541_0_0_1"/>
<keyword evidence="9" id="KW-1185">Reference proteome</keyword>
<dbReference type="GeneID" id="63701812"/>
<dbReference type="EMBL" id="KK088447">
    <property type="protein sequence ID" value="EYE91170.1"/>
    <property type="molecule type" value="Genomic_DNA"/>
</dbReference>
<organism evidence="8 9">
    <name type="scientific">Aspergillus ruber (strain CBS 135680)</name>
    <dbReference type="NCBI Taxonomy" id="1388766"/>
    <lineage>
        <taxon>Eukaryota</taxon>
        <taxon>Fungi</taxon>
        <taxon>Dikarya</taxon>
        <taxon>Ascomycota</taxon>
        <taxon>Pezizomycotina</taxon>
        <taxon>Eurotiomycetes</taxon>
        <taxon>Eurotiomycetidae</taxon>
        <taxon>Eurotiales</taxon>
        <taxon>Aspergillaceae</taxon>
        <taxon>Aspergillus</taxon>
        <taxon>Aspergillus subgen. Aspergillus</taxon>
    </lineage>
</organism>
<dbReference type="Pfam" id="PF08925">
    <property type="entry name" value="DUF1907"/>
    <property type="match status" value="1"/>
</dbReference>
<dbReference type="RefSeq" id="XP_040634860.1">
    <property type="nucleotide sequence ID" value="XM_040786688.1"/>
</dbReference>
<dbReference type="InterPro" id="IPR015021">
    <property type="entry name" value="C11orf54_DUF1907"/>
</dbReference>